<dbReference type="PROSITE" id="PS50026">
    <property type="entry name" value="EGF_3"/>
    <property type="match status" value="1"/>
</dbReference>
<dbReference type="Pfam" id="PF00008">
    <property type="entry name" value="EGF"/>
    <property type="match status" value="1"/>
</dbReference>
<gene>
    <name evidence="5" type="primary">LOC108565935</name>
</gene>
<protein>
    <submittedName>
        <fullName evidence="5">Cell death abnormality protein 1-like</fullName>
    </submittedName>
</protein>
<name>A0ABM1N2Q1_NICVS</name>
<evidence type="ECO:0000259" key="3">
    <source>
        <dbReference type="PROSITE" id="PS50026"/>
    </source>
</evidence>
<dbReference type="Proteomes" id="UP000695000">
    <property type="component" value="Unplaced"/>
</dbReference>
<feature type="disulfide bond" evidence="1">
    <location>
        <begin position="71"/>
        <end position="88"/>
    </location>
</feature>
<keyword evidence="1" id="KW-1015">Disulfide bond</keyword>
<sequence>MRFTIAFFFILGLQVCFSCEQHERGTGCRIHNRRCSCDDFGCKKDYPYETYEACHSALKGKRSNGCYPNPCMHEGSCIQISQAPGFKCRCEGTGFFGARCSRACPKGGAGRYDIFPYECIVI</sequence>
<feature type="signal peptide" evidence="2">
    <location>
        <begin position="1"/>
        <end position="18"/>
    </location>
</feature>
<dbReference type="GeneID" id="108565935"/>
<dbReference type="SUPFAM" id="SSF57196">
    <property type="entry name" value="EGF/Laminin"/>
    <property type="match status" value="1"/>
</dbReference>
<reference evidence="5" key="1">
    <citation type="submission" date="2025-08" db="UniProtKB">
        <authorList>
            <consortium name="RefSeq"/>
        </authorList>
    </citation>
    <scope>IDENTIFICATION</scope>
    <source>
        <tissue evidence="5">Whole Larva</tissue>
    </source>
</reference>
<evidence type="ECO:0000313" key="5">
    <source>
        <dbReference type="RefSeq" id="XP_017781101.1"/>
    </source>
</evidence>
<dbReference type="Gene3D" id="2.10.25.10">
    <property type="entry name" value="Laminin"/>
    <property type="match status" value="1"/>
</dbReference>
<feature type="domain" description="EGF-like" evidence="3">
    <location>
        <begin position="62"/>
        <end position="101"/>
    </location>
</feature>
<dbReference type="InterPro" id="IPR000742">
    <property type="entry name" value="EGF"/>
</dbReference>
<keyword evidence="2" id="KW-0732">Signal</keyword>
<feature type="chain" id="PRO_5045389757" evidence="2">
    <location>
        <begin position="19"/>
        <end position="122"/>
    </location>
</feature>
<evidence type="ECO:0000256" key="2">
    <source>
        <dbReference type="SAM" id="SignalP"/>
    </source>
</evidence>
<accession>A0ABM1N2Q1</accession>
<dbReference type="RefSeq" id="XP_017781101.1">
    <property type="nucleotide sequence ID" value="XM_017925612.1"/>
</dbReference>
<evidence type="ECO:0000256" key="1">
    <source>
        <dbReference type="PROSITE-ProRule" id="PRU00076"/>
    </source>
</evidence>
<comment type="caution">
    <text evidence="1">Lacks conserved residue(s) required for the propagation of feature annotation.</text>
</comment>
<evidence type="ECO:0000313" key="4">
    <source>
        <dbReference type="Proteomes" id="UP000695000"/>
    </source>
</evidence>
<proteinExistence type="predicted"/>
<keyword evidence="1" id="KW-0245">EGF-like domain</keyword>
<organism evidence="4 5">
    <name type="scientific">Nicrophorus vespilloides</name>
    <name type="common">Boreal carrion beetle</name>
    <dbReference type="NCBI Taxonomy" id="110193"/>
    <lineage>
        <taxon>Eukaryota</taxon>
        <taxon>Metazoa</taxon>
        <taxon>Ecdysozoa</taxon>
        <taxon>Arthropoda</taxon>
        <taxon>Hexapoda</taxon>
        <taxon>Insecta</taxon>
        <taxon>Pterygota</taxon>
        <taxon>Neoptera</taxon>
        <taxon>Endopterygota</taxon>
        <taxon>Coleoptera</taxon>
        <taxon>Polyphaga</taxon>
        <taxon>Staphyliniformia</taxon>
        <taxon>Silphidae</taxon>
        <taxon>Nicrophorinae</taxon>
        <taxon>Nicrophorus</taxon>
    </lineage>
</organism>
<keyword evidence="4" id="KW-1185">Reference proteome</keyword>